<evidence type="ECO:0000313" key="3">
    <source>
        <dbReference type="Proteomes" id="UP000694522"/>
    </source>
</evidence>
<evidence type="ECO:0000313" key="2">
    <source>
        <dbReference type="Ensembl" id="ENSACOP00000004289.1"/>
    </source>
</evidence>
<evidence type="ECO:0000256" key="1">
    <source>
        <dbReference type="SAM" id="MobiDB-lite"/>
    </source>
</evidence>
<proteinExistence type="predicted"/>
<dbReference type="Ensembl" id="ENSACOT00000004459.1">
    <property type="protein sequence ID" value="ENSACOP00000004289.1"/>
    <property type="gene ID" value="ENSACOG00000003032.1"/>
</dbReference>
<sequence>SQELGHTHSCTCPRHGALHVPRVHVSVCVCMRAHRVHVSVCVCMRAHRVHVSVCVCMRVHRVHVSVCVCMRVHRVHVSVCVCMRVHRVHVSVCACVRIGCMCLCLHACASGACVCLCVHACTSSACVCMCLHACASGACVCTRPRPRGAAPALGHRWGSLDLGTTAPALTHQHRRQHGAGTPPMPTGRDTGPSLVKGTPASAASHSSRVLPFLMEFLREPVLRGSDAVCSRASMHPSQHPPSPCPVPLRIPGTTQPTPAGPSLHPMEVRAARVPALGCPCVRIPIPSLPSSLTPAGCCQGCG</sequence>
<accession>A0A8B9F3N7</accession>
<organism evidence="2 3">
    <name type="scientific">Amazona collaria</name>
    <name type="common">yellow-billed parrot</name>
    <dbReference type="NCBI Taxonomy" id="241587"/>
    <lineage>
        <taxon>Eukaryota</taxon>
        <taxon>Metazoa</taxon>
        <taxon>Chordata</taxon>
        <taxon>Craniata</taxon>
        <taxon>Vertebrata</taxon>
        <taxon>Euteleostomi</taxon>
        <taxon>Archelosauria</taxon>
        <taxon>Archosauria</taxon>
        <taxon>Dinosauria</taxon>
        <taxon>Saurischia</taxon>
        <taxon>Theropoda</taxon>
        <taxon>Coelurosauria</taxon>
        <taxon>Aves</taxon>
        <taxon>Neognathae</taxon>
        <taxon>Neoaves</taxon>
        <taxon>Telluraves</taxon>
        <taxon>Australaves</taxon>
        <taxon>Psittaciformes</taxon>
        <taxon>Psittacidae</taxon>
        <taxon>Amazona</taxon>
    </lineage>
</organism>
<reference evidence="2" key="2">
    <citation type="submission" date="2025-09" db="UniProtKB">
        <authorList>
            <consortium name="Ensembl"/>
        </authorList>
    </citation>
    <scope>IDENTIFICATION</scope>
</reference>
<dbReference type="AlphaFoldDB" id="A0A8B9F3N7"/>
<protein>
    <submittedName>
        <fullName evidence="2">Uncharacterized protein</fullName>
    </submittedName>
</protein>
<name>A0A8B9F3N7_9PSIT</name>
<feature type="region of interest" description="Disordered" evidence="1">
    <location>
        <begin position="170"/>
        <end position="202"/>
    </location>
</feature>
<reference evidence="2" key="1">
    <citation type="submission" date="2025-08" db="UniProtKB">
        <authorList>
            <consortium name="Ensembl"/>
        </authorList>
    </citation>
    <scope>IDENTIFICATION</scope>
</reference>
<keyword evidence="3" id="KW-1185">Reference proteome</keyword>
<dbReference type="PANTHER" id="PTHR23304">
    <property type="entry name" value="SPOT2-RELATED"/>
    <property type="match status" value="1"/>
</dbReference>
<dbReference type="Proteomes" id="UP000694522">
    <property type="component" value="Unplaced"/>
</dbReference>